<evidence type="ECO:0000313" key="11">
    <source>
        <dbReference type="EMBL" id="SOB87430.1"/>
    </source>
</evidence>
<feature type="transmembrane region" description="Helical" evidence="7">
    <location>
        <begin position="364"/>
        <end position="386"/>
    </location>
</feature>
<evidence type="ECO:0000256" key="6">
    <source>
        <dbReference type="ARBA" id="ARBA00023284"/>
    </source>
</evidence>
<dbReference type="PANTHER" id="PTHR32234:SF3">
    <property type="entry name" value="SUPPRESSION OF COPPER SENSITIVITY PROTEIN"/>
    <property type="match status" value="1"/>
</dbReference>
<evidence type="ECO:0000256" key="4">
    <source>
        <dbReference type="ARBA" id="ARBA00022989"/>
    </source>
</evidence>
<dbReference type="InterPro" id="IPR036249">
    <property type="entry name" value="Thioredoxin-like_sf"/>
</dbReference>
<feature type="transmembrane region" description="Helical" evidence="7">
    <location>
        <begin position="471"/>
        <end position="492"/>
    </location>
</feature>
<dbReference type="GO" id="GO:0016020">
    <property type="term" value="C:membrane"/>
    <property type="evidence" value="ECO:0007669"/>
    <property type="project" value="UniProtKB-SubCell"/>
</dbReference>
<dbReference type="AlphaFoldDB" id="A0A285QZW4"/>
<evidence type="ECO:0000256" key="2">
    <source>
        <dbReference type="ARBA" id="ARBA00022692"/>
    </source>
</evidence>
<evidence type="ECO:0000256" key="3">
    <source>
        <dbReference type="ARBA" id="ARBA00022748"/>
    </source>
</evidence>
<dbReference type="GO" id="GO:0045454">
    <property type="term" value="P:cell redox homeostasis"/>
    <property type="evidence" value="ECO:0007669"/>
    <property type="project" value="TreeGrafter"/>
</dbReference>
<dbReference type="GO" id="GO:0017004">
    <property type="term" value="P:cytochrome complex assembly"/>
    <property type="evidence" value="ECO:0007669"/>
    <property type="project" value="UniProtKB-KW"/>
</dbReference>
<dbReference type="PANTHER" id="PTHR32234">
    <property type="entry name" value="THIOL:DISULFIDE INTERCHANGE PROTEIN DSBD"/>
    <property type="match status" value="1"/>
</dbReference>
<dbReference type="SUPFAM" id="SSF52833">
    <property type="entry name" value="Thioredoxin-like"/>
    <property type="match status" value="1"/>
</dbReference>
<organism evidence="11 12">
    <name type="scientific">Sphingomonas guangdongensis</name>
    <dbReference type="NCBI Taxonomy" id="1141890"/>
    <lineage>
        <taxon>Bacteria</taxon>
        <taxon>Pseudomonadati</taxon>
        <taxon>Pseudomonadota</taxon>
        <taxon>Alphaproteobacteria</taxon>
        <taxon>Sphingomonadales</taxon>
        <taxon>Sphingomonadaceae</taxon>
        <taxon>Sphingomonas</taxon>
    </lineage>
</organism>
<feature type="signal peptide" evidence="8">
    <location>
        <begin position="1"/>
        <end position="23"/>
    </location>
</feature>
<feature type="transmembrane region" description="Helical" evidence="7">
    <location>
        <begin position="498"/>
        <end position="517"/>
    </location>
</feature>
<accession>A0A285QZW4</accession>
<name>A0A285QZW4_9SPHN</name>
<dbReference type="PROSITE" id="PS00194">
    <property type="entry name" value="THIOREDOXIN_1"/>
    <property type="match status" value="1"/>
</dbReference>
<dbReference type="RefSeq" id="WP_097064431.1">
    <property type="nucleotide sequence ID" value="NZ_OBMI01000003.1"/>
</dbReference>
<dbReference type="Gene3D" id="3.40.30.10">
    <property type="entry name" value="Glutaredoxin"/>
    <property type="match status" value="1"/>
</dbReference>
<reference evidence="11 12" key="1">
    <citation type="submission" date="2017-07" db="EMBL/GenBank/DDBJ databases">
        <authorList>
            <person name="Sun Z.S."/>
            <person name="Albrecht U."/>
            <person name="Echele G."/>
            <person name="Lee C.C."/>
        </authorList>
    </citation>
    <scope>NUCLEOTIDE SEQUENCE [LARGE SCALE GENOMIC DNA]</scope>
    <source>
        <strain evidence="11 12">CGMCC 1.12672</strain>
    </source>
</reference>
<dbReference type="InterPro" id="IPR003834">
    <property type="entry name" value="Cyt_c_assmbl_TM_dom"/>
</dbReference>
<dbReference type="CDD" id="cd02953">
    <property type="entry name" value="DsbDgamma"/>
    <property type="match status" value="1"/>
</dbReference>
<evidence type="ECO:0000259" key="9">
    <source>
        <dbReference type="Pfam" id="PF02683"/>
    </source>
</evidence>
<feature type="chain" id="PRO_5012696157" evidence="8">
    <location>
        <begin position="24"/>
        <end position="670"/>
    </location>
</feature>
<keyword evidence="2 7" id="KW-0812">Transmembrane</keyword>
<feature type="transmembrane region" description="Helical" evidence="7">
    <location>
        <begin position="529"/>
        <end position="547"/>
    </location>
</feature>
<feature type="transmembrane region" description="Helical" evidence="7">
    <location>
        <begin position="407"/>
        <end position="430"/>
    </location>
</feature>
<dbReference type="Pfam" id="PF11412">
    <property type="entry name" value="DsbD_N"/>
    <property type="match status" value="1"/>
</dbReference>
<feature type="transmembrane region" description="Helical" evidence="7">
    <location>
        <begin position="325"/>
        <end position="344"/>
    </location>
</feature>
<dbReference type="EMBL" id="OBMI01000003">
    <property type="protein sequence ID" value="SOB87430.1"/>
    <property type="molecule type" value="Genomic_DNA"/>
</dbReference>
<dbReference type="InterPro" id="IPR035671">
    <property type="entry name" value="DsbD_gamma"/>
</dbReference>
<evidence type="ECO:0000259" key="10">
    <source>
        <dbReference type="Pfam" id="PF11412"/>
    </source>
</evidence>
<feature type="transmembrane region" description="Helical" evidence="7">
    <location>
        <begin position="436"/>
        <end position="459"/>
    </location>
</feature>
<gene>
    <name evidence="11" type="ORF">SAMN06297144_2562</name>
</gene>
<keyword evidence="5 7" id="KW-0472">Membrane</keyword>
<dbReference type="OrthoDB" id="9811036at2"/>
<evidence type="ECO:0000256" key="8">
    <source>
        <dbReference type="SAM" id="SignalP"/>
    </source>
</evidence>
<dbReference type="InterPro" id="IPR028250">
    <property type="entry name" value="DsbDN"/>
</dbReference>
<feature type="transmembrane region" description="Helical" evidence="7">
    <location>
        <begin position="281"/>
        <end position="305"/>
    </location>
</feature>
<keyword evidence="6" id="KW-0676">Redox-active center</keyword>
<dbReference type="Proteomes" id="UP000219494">
    <property type="component" value="Unassembled WGS sequence"/>
</dbReference>
<comment type="subcellular location">
    <subcellularLocation>
        <location evidence="1">Membrane</location>
        <topology evidence="1">Multi-pass membrane protein</topology>
    </subcellularLocation>
</comment>
<sequence length="670" mass="68948">MRLIHFVLMTLAMLLVLPAAAQAPGERHVAIELVPETAVPRAGGEVQLAFVSRPQPGWHGYWKNPGDAGVETTAAWTLPAGVTAEPIAYPVPHRLLIAGLMNYVYEGPFTQFVTLKLAAGLAAGTALPVSVKLDYLVCTNEVCVPESATLQTALTVGDGAVAPDRRAQFDEWRRALPKPLGSPATYAVENGLLRIAVPFPASADAADPYFFPLTDGVLDYAAPQTVTREGDTLLIETAAKTGRPARLEGVLATGGRGFAVAAAPGVVASASGGGAADLGTLFLALGGAVLGGLLLNIMPCVFPILSLKALSLAKGGGAGARGEAVAYTAGVVLVCLALGAALLALRAGGASVGWAFQLTDPRVIFVLLLLVTAIAFNLAGLFELAAPAAANRLAGEGRGGAFGTGALAAFVATPCTGPFMGAAMGTALLLPWWGALAVFGGLGLGLALPFLLIGFVPALRRALPKPGAWMATFRHVLSIPMFATALALAWVLGRQAGVDGMTLGLAAAALLAAGLWWTGVRQGRGRGAAWVPGAVAALLALAVTTTITRAPVQATEVAGGERFSEQRLAELQASGRPVFAYFTADWCVTCKVNEKAVIETADVRAALKGGEVATLVGDWTDGDPALGRFIERHNRAGVPLYLWYKPGSATPEVLPQLLTRAMLMDRAGGS</sequence>
<protein>
    <submittedName>
        <fullName evidence="11">Thiol:disulfide interchange protein</fullName>
    </submittedName>
</protein>
<evidence type="ECO:0000256" key="5">
    <source>
        <dbReference type="ARBA" id="ARBA00023136"/>
    </source>
</evidence>
<feature type="domain" description="Cytochrome C biogenesis protein transmembrane" evidence="9">
    <location>
        <begin position="283"/>
        <end position="488"/>
    </location>
</feature>
<evidence type="ECO:0000256" key="1">
    <source>
        <dbReference type="ARBA" id="ARBA00004141"/>
    </source>
</evidence>
<dbReference type="InterPro" id="IPR017937">
    <property type="entry name" value="Thioredoxin_CS"/>
</dbReference>
<dbReference type="Pfam" id="PF02683">
    <property type="entry name" value="DsbD_TM"/>
    <property type="match status" value="1"/>
</dbReference>
<keyword evidence="8" id="KW-0732">Signal</keyword>
<dbReference type="Pfam" id="PF13899">
    <property type="entry name" value="Thioredoxin_7"/>
    <property type="match status" value="1"/>
</dbReference>
<keyword evidence="3" id="KW-0201">Cytochrome c-type biogenesis</keyword>
<feature type="domain" description="Thiol:disulfide interchange protein DsbD N-terminal" evidence="10">
    <location>
        <begin position="42"/>
        <end position="152"/>
    </location>
</feature>
<proteinExistence type="predicted"/>
<evidence type="ECO:0000256" key="7">
    <source>
        <dbReference type="SAM" id="Phobius"/>
    </source>
</evidence>
<evidence type="ECO:0000313" key="12">
    <source>
        <dbReference type="Proteomes" id="UP000219494"/>
    </source>
</evidence>
<keyword evidence="12" id="KW-1185">Reference proteome</keyword>
<keyword evidence="4 7" id="KW-1133">Transmembrane helix</keyword>
<dbReference type="GO" id="GO:0015035">
    <property type="term" value="F:protein-disulfide reductase activity"/>
    <property type="evidence" value="ECO:0007669"/>
    <property type="project" value="TreeGrafter"/>
</dbReference>